<evidence type="ECO:0000313" key="3">
    <source>
        <dbReference type="Proteomes" id="UP000799424"/>
    </source>
</evidence>
<name>A0A6A6ZKI5_9PLEO</name>
<sequence length="220" mass="24048">MRFAGALSTLLLGASLTTSVLAAPTQIETQLERRAQNLEKDIQASAETWKYFAGKCGGSSKRSLDKRASIDVAMGEANSMDFPIGLSTGGLKPCIGVVITGAKKDGGLFRVLGHFIASEFSKQSQWDKFLSAYNKIPNIDKDTTTGYMSVPDHTKKSSFYGNGENKDAIKLSKEMEDEFKKRVDELVDGNPKMFPRDVDSASTMEVNDKNEVFVNGQKIS</sequence>
<evidence type="ECO:0000313" key="2">
    <source>
        <dbReference type="EMBL" id="KAF2820854.1"/>
    </source>
</evidence>
<dbReference type="Proteomes" id="UP000799424">
    <property type="component" value="Unassembled WGS sequence"/>
</dbReference>
<feature type="signal peptide" evidence="1">
    <location>
        <begin position="1"/>
        <end position="22"/>
    </location>
</feature>
<dbReference type="EMBL" id="MU006239">
    <property type="protein sequence ID" value="KAF2820854.1"/>
    <property type="molecule type" value="Genomic_DNA"/>
</dbReference>
<evidence type="ECO:0000256" key="1">
    <source>
        <dbReference type="SAM" id="SignalP"/>
    </source>
</evidence>
<dbReference type="AlphaFoldDB" id="A0A6A6ZKI5"/>
<dbReference type="OrthoDB" id="3784216at2759"/>
<keyword evidence="3" id="KW-1185">Reference proteome</keyword>
<proteinExistence type="predicted"/>
<keyword evidence="1" id="KW-0732">Signal</keyword>
<accession>A0A6A6ZKI5</accession>
<feature type="chain" id="PRO_5025482228" evidence="1">
    <location>
        <begin position="23"/>
        <end position="220"/>
    </location>
</feature>
<reference evidence="2" key="1">
    <citation type="journal article" date="2020" name="Stud. Mycol.">
        <title>101 Dothideomycetes genomes: a test case for predicting lifestyles and emergence of pathogens.</title>
        <authorList>
            <person name="Haridas S."/>
            <person name="Albert R."/>
            <person name="Binder M."/>
            <person name="Bloem J."/>
            <person name="Labutti K."/>
            <person name="Salamov A."/>
            <person name="Andreopoulos B."/>
            <person name="Baker S."/>
            <person name="Barry K."/>
            <person name="Bills G."/>
            <person name="Bluhm B."/>
            <person name="Cannon C."/>
            <person name="Castanera R."/>
            <person name="Culley D."/>
            <person name="Daum C."/>
            <person name="Ezra D."/>
            <person name="Gonzalez J."/>
            <person name="Henrissat B."/>
            <person name="Kuo A."/>
            <person name="Liang C."/>
            <person name="Lipzen A."/>
            <person name="Lutzoni F."/>
            <person name="Magnuson J."/>
            <person name="Mondo S."/>
            <person name="Nolan M."/>
            <person name="Ohm R."/>
            <person name="Pangilinan J."/>
            <person name="Park H.-J."/>
            <person name="Ramirez L."/>
            <person name="Alfaro M."/>
            <person name="Sun H."/>
            <person name="Tritt A."/>
            <person name="Yoshinaga Y."/>
            <person name="Zwiers L.-H."/>
            <person name="Turgeon B."/>
            <person name="Goodwin S."/>
            <person name="Spatafora J."/>
            <person name="Crous P."/>
            <person name="Grigoriev I."/>
        </authorList>
    </citation>
    <scope>NUCLEOTIDE SEQUENCE</scope>
    <source>
        <strain evidence="2">CBS 113818</strain>
    </source>
</reference>
<protein>
    <submittedName>
        <fullName evidence="2">Uncharacterized protein</fullName>
    </submittedName>
</protein>
<organism evidence="2 3">
    <name type="scientific">Ophiobolus disseminans</name>
    <dbReference type="NCBI Taxonomy" id="1469910"/>
    <lineage>
        <taxon>Eukaryota</taxon>
        <taxon>Fungi</taxon>
        <taxon>Dikarya</taxon>
        <taxon>Ascomycota</taxon>
        <taxon>Pezizomycotina</taxon>
        <taxon>Dothideomycetes</taxon>
        <taxon>Pleosporomycetidae</taxon>
        <taxon>Pleosporales</taxon>
        <taxon>Pleosporineae</taxon>
        <taxon>Phaeosphaeriaceae</taxon>
        <taxon>Ophiobolus</taxon>
    </lineage>
</organism>
<gene>
    <name evidence="2" type="ORF">CC86DRAFT_374144</name>
</gene>